<dbReference type="PROSITE" id="PS51257">
    <property type="entry name" value="PROKAR_LIPOPROTEIN"/>
    <property type="match status" value="1"/>
</dbReference>
<protein>
    <recommendedName>
        <fullName evidence="2">SusF first starch specific CBM domain-containing protein</fullName>
    </recommendedName>
</protein>
<dbReference type="CDD" id="cd12956">
    <property type="entry name" value="CBM_SusE-F_like"/>
    <property type="match status" value="1"/>
</dbReference>
<keyword evidence="1" id="KW-0732">Signal</keyword>
<reference evidence="3" key="2">
    <citation type="submission" date="2021-09" db="EMBL/GenBank/DDBJ databases">
        <authorList>
            <person name="Gilroy R."/>
        </authorList>
    </citation>
    <scope>NUCLEOTIDE SEQUENCE</scope>
    <source>
        <strain evidence="3">4100</strain>
    </source>
</reference>
<name>A0A921E9Y9_9BACT</name>
<feature type="domain" description="SusF first starch specific CBM" evidence="2">
    <location>
        <begin position="186"/>
        <end position="300"/>
    </location>
</feature>
<dbReference type="EMBL" id="DYXT01000023">
    <property type="protein sequence ID" value="HJE38917.1"/>
    <property type="molecule type" value="Genomic_DNA"/>
</dbReference>
<feature type="signal peptide" evidence="1">
    <location>
        <begin position="1"/>
        <end position="22"/>
    </location>
</feature>
<dbReference type="Proteomes" id="UP000711407">
    <property type="component" value="Unassembled WGS sequence"/>
</dbReference>
<dbReference type="Pfam" id="PF26120">
    <property type="entry name" value="CBM_1st_SusF"/>
    <property type="match status" value="1"/>
</dbReference>
<evidence type="ECO:0000256" key="1">
    <source>
        <dbReference type="SAM" id="SignalP"/>
    </source>
</evidence>
<feature type="chain" id="PRO_5037340897" description="SusF first starch specific CBM domain-containing protein" evidence="1">
    <location>
        <begin position="23"/>
        <end position="504"/>
    </location>
</feature>
<gene>
    <name evidence="3" type="ORF">K8V47_04055</name>
</gene>
<dbReference type="InterPro" id="IPR058976">
    <property type="entry name" value="CBM_1st_SusF"/>
</dbReference>
<organism evidence="3 4">
    <name type="scientific">Candidatus Amulumruptor caecigallinarius</name>
    <dbReference type="NCBI Taxonomy" id="2109911"/>
    <lineage>
        <taxon>Bacteria</taxon>
        <taxon>Pseudomonadati</taxon>
        <taxon>Bacteroidota</taxon>
        <taxon>Bacteroidia</taxon>
        <taxon>Bacteroidales</taxon>
        <taxon>Muribaculaceae</taxon>
        <taxon>Candidatus Amulumruptor</taxon>
    </lineage>
</organism>
<evidence type="ECO:0000313" key="4">
    <source>
        <dbReference type="Proteomes" id="UP000711407"/>
    </source>
</evidence>
<comment type="caution">
    <text evidence="3">The sequence shown here is derived from an EMBL/GenBank/DDBJ whole genome shotgun (WGS) entry which is preliminary data.</text>
</comment>
<proteinExistence type="predicted"/>
<dbReference type="AlphaFoldDB" id="A0A921E9Y9"/>
<reference evidence="3" key="1">
    <citation type="journal article" date="2021" name="PeerJ">
        <title>Extensive microbial diversity within the chicken gut microbiome revealed by metagenomics and culture.</title>
        <authorList>
            <person name="Gilroy R."/>
            <person name="Ravi A."/>
            <person name="Getino M."/>
            <person name="Pursley I."/>
            <person name="Horton D.L."/>
            <person name="Alikhan N.F."/>
            <person name="Baker D."/>
            <person name="Gharbi K."/>
            <person name="Hall N."/>
            <person name="Watson M."/>
            <person name="Adriaenssens E.M."/>
            <person name="Foster-Nyarko E."/>
            <person name="Jarju S."/>
            <person name="Secka A."/>
            <person name="Antonio M."/>
            <person name="Oren A."/>
            <person name="Chaudhuri R.R."/>
            <person name="La Ragione R."/>
            <person name="Hildebrand F."/>
            <person name="Pallen M.J."/>
        </authorList>
    </citation>
    <scope>NUCLEOTIDE SEQUENCE</scope>
    <source>
        <strain evidence="3">4100</strain>
    </source>
</reference>
<evidence type="ECO:0000313" key="3">
    <source>
        <dbReference type="EMBL" id="HJE38917.1"/>
    </source>
</evidence>
<accession>A0A921E9Y9</accession>
<dbReference type="Gene3D" id="2.60.40.3620">
    <property type="match status" value="3"/>
</dbReference>
<sequence>MKKLTYLSALVLAAGMTACSQYEEPTPKVPVTAEEQILNVDGITVASSQYLAPNEETGDLATIDLDAYSKLGYPIQFADVTVDESEFPAGYTLYFKMWLADNENFDGAKEVPCTLTNGVITSTAADIQPIYEDMFGRKADVKEVWVRYAGYVDGDNVSNIRLNGSDYYYATQAFYLAPIPPDFVVEPAYYLLGTINNWSVTEAIQMNHSDKDVYDDPVFTYVVDLTGGEWWWKIIPQSTYETGNWVDGDDAAFGVEVNGDGALSGKLVGRTATEDVGAGCLNGVTGRYVLIINLEMMTYEFSPVYDYLYTPGDANNWTHAESALIYPDPTGAYYESWLPLKGGFKFATQPDWNGTAFGAGAEAGSLSTDGGAGNLTVETEGLYCVRMSPVFLTWETLYGPVQSWGVVGGFAESSWTDGQDVVMTPDAAKQIWTATVTFGDTDGEKEFKFRADGAWDIQYGNGGDGLDNLVCDGGSGNLVAPAAGTYKVTLDLSKVPYHATLEAL</sequence>
<evidence type="ECO:0000259" key="2">
    <source>
        <dbReference type="Pfam" id="PF26120"/>
    </source>
</evidence>